<evidence type="ECO:0000256" key="1">
    <source>
        <dbReference type="ARBA" id="ARBA00004651"/>
    </source>
</evidence>
<dbReference type="GO" id="GO:0005886">
    <property type="term" value="C:plasma membrane"/>
    <property type="evidence" value="ECO:0007669"/>
    <property type="project" value="UniProtKB-SubCell"/>
</dbReference>
<name>A0A2A5IJ51_BACPU</name>
<keyword evidence="8 9" id="KW-0472">Membrane</keyword>
<dbReference type="CDD" id="cd18551">
    <property type="entry name" value="ABC_6TM_LmrA_like"/>
    <property type="match status" value="1"/>
</dbReference>
<dbReference type="PROSITE" id="PS00211">
    <property type="entry name" value="ABC_TRANSPORTER_1"/>
    <property type="match status" value="1"/>
</dbReference>
<dbReference type="Proteomes" id="UP000228754">
    <property type="component" value="Unassembled WGS sequence"/>
</dbReference>
<dbReference type="FunFam" id="3.40.50.300:FF:000221">
    <property type="entry name" value="Multidrug ABC transporter ATP-binding protein"/>
    <property type="match status" value="1"/>
</dbReference>
<evidence type="ECO:0000313" key="12">
    <source>
        <dbReference type="EMBL" id="PCK17434.1"/>
    </source>
</evidence>
<feature type="transmembrane region" description="Helical" evidence="9">
    <location>
        <begin position="274"/>
        <end position="295"/>
    </location>
</feature>
<evidence type="ECO:0000313" key="13">
    <source>
        <dbReference type="Proteomes" id="UP000228754"/>
    </source>
</evidence>
<dbReference type="OrthoDB" id="9770415at2"/>
<evidence type="ECO:0000259" key="10">
    <source>
        <dbReference type="PROSITE" id="PS50893"/>
    </source>
</evidence>
<dbReference type="Gene3D" id="3.40.50.300">
    <property type="entry name" value="P-loop containing nucleotide triphosphate hydrolases"/>
    <property type="match status" value="1"/>
</dbReference>
<evidence type="ECO:0000256" key="5">
    <source>
        <dbReference type="ARBA" id="ARBA00022741"/>
    </source>
</evidence>
<dbReference type="InterPro" id="IPR003593">
    <property type="entry name" value="AAA+_ATPase"/>
</dbReference>
<dbReference type="Gene3D" id="1.20.1560.10">
    <property type="entry name" value="ABC transporter type 1, transmembrane domain"/>
    <property type="match status" value="1"/>
</dbReference>
<feature type="transmembrane region" description="Helical" evidence="9">
    <location>
        <begin position="20"/>
        <end position="40"/>
    </location>
</feature>
<evidence type="ECO:0000256" key="7">
    <source>
        <dbReference type="ARBA" id="ARBA00022989"/>
    </source>
</evidence>
<dbReference type="SMART" id="SM00382">
    <property type="entry name" value="AAA"/>
    <property type="match status" value="1"/>
</dbReference>
<evidence type="ECO:0000259" key="11">
    <source>
        <dbReference type="PROSITE" id="PS50929"/>
    </source>
</evidence>
<evidence type="ECO:0000256" key="4">
    <source>
        <dbReference type="ARBA" id="ARBA00022692"/>
    </source>
</evidence>
<organism evidence="12 13">
    <name type="scientific">Bacillus pumilus</name>
    <name type="common">Bacillus mesentericus</name>
    <dbReference type="NCBI Taxonomy" id="1408"/>
    <lineage>
        <taxon>Bacteria</taxon>
        <taxon>Bacillati</taxon>
        <taxon>Bacillota</taxon>
        <taxon>Bacilli</taxon>
        <taxon>Bacillales</taxon>
        <taxon>Bacillaceae</taxon>
        <taxon>Bacillus</taxon>
    </lineage>
</organism>
<dbReference type="Pfam" id="PF00005">
    <property type="entry name" value="ABC_tran"/>
    <property type="match status" value="1"/>
</dbReference>
<dbReference type="GO" id="GO:0005524">
    <property type="term" value="F:ATP binding"/>
    <property type="evidence" value="ECO:0007669"/>
    <property type="project" value="UniProtKB-KW"/>
</dbReference>
<dbReference type="InterPro" id="IPR017871">
    <property type="entry name" value="ABC_transporter-like_CS"/>
</dbReference>
<keyword evidence="3" id="KW-1003">Cell membrane</keyword>
<dbReference type="PANTHER" id="PTHR43394:SF1">
    <property type="entry name" value="ATP-BINDING CASSETTE SUB-FAMILY B MEMBER 10, MITOCHONDRIAL"/>
    <property type="match status" value="1"/>
</dbReference>
<gene>
    <name evidence="12" type="ORF">CEY02_19995</name>
</gene>
<dbReference type="AlphaFoldDB" id="A0A2A5IJ51"/>
<dbReference type="PANTHER" id="PTHR43394">
    <property type="entry name" value="ATP-DEPENDENT PERMEASE MDL1, MITOCHONDRIAL"/>
    <property type="match status" value="1"/>
</dbReference>
<feature type="domain" description="ABC transporter" evidence="10">
    <location>
        <begin position="334"/>
        <end position="569"/>
    </location>
</feature>
<dbReference type="EMBL" id="NKHG01000144">
    <property type="protein sequence ID" value="PCK17434.1"/>
    <property type="molecule type" value="Genomic_DNA"/>
</dbReference>
<dbReference type="SUPFAM" id="SSF52540">
    <property type="entry name" value="P-loop containing nucleoside triphosphate hydrolases"/>
    <property type="match status" value="1"/>
</dbReference>
<feature type="transmembrane region" description="Helical" evidence="9">
    <location>
        <begin position="239"/>
        <end position="262"/>
    </location>
</feature>
<feature type="domain" description="ABC transmembrane type-1" evidence="11">
    <location>
        <begin position="21"/>
        <end position="300"/>
    </location>
</feature>
<feature type="transmembrane region" description="Helical" evidence="9">
    <location>
        <begin position="55"/>
        <end position="79"/>
    </location>
</feature>
<dbReference type="InterPro" id="IPR039421">
    <property type="entry name" value="Type_1_exporter"/>
</dbReference>
<protein>
    <submittedName>
        <fullName evidence="12">Antibiotic ABC transporter ATP-binding protein</fullName>
    </submittedName>
</protein>
<keyword evidence="6 12" id="KW-0067">ATP-binding</keyword>
<dbReference type="Pfam" id="PF00664">
    <property type="entry name" value="ABC_membrane"/>
    <property type="match status" value="1"/>
</dbReference>
<keyword evidence="7 9" id="KW-1133">Transmembrane helix</keyword>
<dbReference type="PROSITE" id="PS50893">
    <property type="entry name" value="ABC_TRANSPORTER_2"/>
    <property type="match status" value="1"/>
</dbReference>
<comment type="subcellular location">
    <subcellularLocation>
        <location evidence="1">Cell membrane</location>
        <topology evidence="1">Multi-pass membrane protein</topology>
    </subcellularLocation>
</comment>
<keyword evidence="5" id="KW-0547">Nucleotide-binding</keyword>
<dbReference type="PROSITE" id="PS50929">
    <property type="entry name" value="ABC_TM1F"/>
    <property type="match status" value="1"/>
</dbReference>
<evidence type="ECO:0000256" key="9">
    <source>
        <dbReference type="SAM" id="Phobius"/>
    </source>
</evidence>
<dbReference type="InterPro" id="IPR003439">
    <property type="entry name" value="ABC_transporter-like_ATP-bd"/>
</dbReference>
<dbReference type="GO" id="GO:0015421">
    <property type="term" value="F:ABC-type oligopeptide transporter activity"/>
    <property type="evidence" value="ECO:0007669"/>
    <property type="project" value="TreeGrafter"/>
</dbReference>
<comment type="caution">
    <text evidence="12">The sequence shown here is derived from an EMBL/GenBank/DDBJ whole genome shotgun (WGS) entry which is preliminary data.</text>
</comment>
<dbReference type="InterPro" id="IPR027417">
    <property type="entry name" value="P-loop_NTPase"/>
</dbReference>
<keyword evidence="4 9" id="KW-0812">Transmembrane</keyword>
<proteinExistence type="predicted"/>
<evidence type="ECO:0000256" key="8">
    <source>
        <dbReference type="ARBA" id="ARBA00023136"/>
    </source>
</evidence>
<evidence type="ECO:0000256" key="6">
    <source>
        <dbReference type="ARBA" id="ARBA00022840"/>
    </source>
</evidence>
<sequence>MKKNHLFELLRIVNWPRKIIFFSILLSIFAAVINLIIPIITKNVIDDFSIENINWYWIILLVVFFIFNACLSGISFYMLKYLGENAIYSIKKAMWNKILRLRIAYFDKNESGTTISRLTDDVDILNDFIAEKLPNLLSQIVIIVGSVVMLFVLDWKLTLAMLTIIPVTFFIILPIGNLTYKISLKLQDEIAEYSGLLGRVLTEIRLVKSYSAEDGEYYNGEKKLKELLKLRLKEAKIQAIVSPIVTGTMVIILIVIIGYGGLRVSSGDISAGSFVAIIFYLIQSVTPLTSLSSFYTDYKKAMGSTERLYEIYSSPEEDVNENTLDIQHERNTSLSIKELNFSYDNNVEVLKNINFDITKNKTTAIVGPSGSGKSTLFYLIERMYEPTSGNILYGEESIYNFSLQEWRNTIGYVMQDSSMMNGTIKGNLIYGLDKDMAKAELEQYARLANAHEFIVKLPEGYDTMVGERGVKLSGGQRQRIAIGRAFLRNPKLLLLDEATSNLDSESEQLVQDALNNLMRSRTTLVIAHRLSTIKNADQIIFLDNGEITGIGTHEELLCSHRKYTLFVETQELKQNQNFKKAYQ</sequence>
<accession>A0A2A5IJ51</accession>
<dbReference type="GO" id="GO:0016887">
    <property type="term" value="F:ATP hydrolysis activity"/>
    <property type="evidence" value="ECO:0007669"/>
    <property type="project" value="InterPro"/>
</dbReference>
<dbReference type="SUPFAM" id="SSF90123">
    <property type="entry name" value="ABC transporter transmembrane region"/>
    <property type="match status" value="1"/>
</dbReference>
<feature type="transmembrane region" description="Helical" evidence="9">
    <location>
        <begin position="136"/>
        <end position="153"/>
    </location>
</feature>
<evidence type="ECO:0000256" key="2">
    <source>
        <dbReference type="ARBA" id="ARBA00022448"/>
    </source>
</evidence>
<keyword evidence="2" id="KW-0813">Transport</keyword>
<reference evidence="12 13" key="1">
    <citation type="submission" date="2017-06" db="EMBL/GenBank/DDBJ databases">
        <title>Draft Genome Sequence of Bacillus sp Strain 36R Isolated from saline sediment at Atanasia, Sonora, Mexico.</title>
        <authorList>
            <person name="Sanchez Diaz R."/>
            <person name="Quiroz Macias M.E."/>
            <person name="Ibarra Gamez J.C."/>
            <person name="Enciso Ibarra J."/>
            <person name="Gomez Gil B."/>
            <person name="Galaviz Silva L."/>
        </authorList>
    </citation>
    <scope>NUCLEOTIDE SEQUENCE [LARGE SCALE GENOMIC DNA]</scope>
    <source>
        <strain evidence="12 13">36R_ATNSAL</strain>
    </source>
</reference>
<evidence type="ECO:0000256" key="3">
    <source>
        <dbReference type="ARBA" id="ARBA00022475"/>
    </source>
</evidence>
<dbReference type="InterPro" id="IPR036640">
    <property type="entry name" value="ABC1_TM_sf"/>
</dbReference>
<dbReference type="InterPro" id="IPR011527">
    <property type="entry name" value="ABC1_TM_dom"/>
</dbReference>
<feature type="transmembrane region" description="Helical" evidence="9">
    <location>
        <begin position="159"/>
        <end position="180"/>
    </location>
</feature>